<name>A0ACC0BNE0_CATRO</name>
<proteinExistence type="predicted"/>
<dbReference type="Proteomes" id="UP001060085">
    <property type="component" value="Linkage Group LG03"/>
</dbReference>
<comment type="caution">
    <text evidence="1">The sequence shown here is derived from an EMBL/GenBank/DDBJ whole genome shotgun (WGS) entry which is preliminary data.</text>
</comment>
<organism evidence="1 2">
    <name type="scientific">Catharanthus roseus</name>
    <name type="common">Madagascar periwinkle</name>
    <name type="synonym">Vinca rosea</name>
    <dbReference type="NCBI Taxonomy" id="4058"/>
    <lineage>
        <taxon>Eukaryota</taxon>
        <taxon>Viridiplantae</taxon>
        <taxon>Streptophyta</taxon>
        <taxon>Embryophyta</taxon>
        <taxon>Tracheophyta</taxon>
        <taxon>Spermatophyta</taxon>
        <taxon>Magnoliopsida</taxon>
        <taxon>eudicotyledons</taxon>
        <taxon>Gunneridae</taxon>
        <taxon>Pentapetalae</taxon>
        <taxon>asterids</taxon>
        <taxon>lamiids</taxon>
        <taxon>Gentianales</taxon>
        <taxon>Apocynaceae</taxon>
        <taxon>Rauvolfioideae</taxon>
        <taxon>Vinceae</taxon>
        <taxon>Catharanthinae</taxon>
        <taxon>Catharanthus</taxon>
    </lineage>
</organism>
<evidence type="ECO:0000313" key="1">
    <source>
        <dbReference type="EMBL" id="KAI5674097.1"/>
    </source>
</evidence>
<keyword evidence="2" id="KW-1185">Reference proteome</keyword>
<protein>
    <submittedName>
        <fullName evidence="1">Uncharacterized protein</fullName>
    </submittedName>
</protein>
<dbReference type="EMBL" id="CM044703">
    <property type="protein sequence ID" value="KAI5674097.1"/>
    <property type="molecule type" value="Genomic_DNA"/>
</dbReference>
<accession>A0ACC0BNE0</accession>
<sequence>MTTAIGVVFPKTRYLLCIWHIRKNSKKDIMGLRSKQDFVKLFNHILKNTDTYAYFFKCVCLHLWVGDAKKVNKKYIAGSNVWRRGMLKKFSDLIFASELNVNAQECVGEGFRVMKDKIIIEVGPYYVDNLEIEGGSSNVKDPVGRQEIVEIKYNQEKGKRKGALTHASKIKTTVQLSMNNEVLGRIINVPGSEFELNLGISNCSDVKPSSNSQTFINFM</sequence>
<gene>
    <name evidence="1" type="ORF">M9H77_14461</name>
</gene>
<evidence type="ECO:0000313" key="2">
    <source>
        <dbReference type="Proteomes" id="UP001060085"/>
    </source>
</evidence>
<reference evidence="2" key="1">
    <citation type="journal article" date="2023" name="Nat. Plants">
        <title>Single-cell RNA sequencing provides a high-resolution roadmap for understanding the multicellular compartmentation of specialized metabolism.</title>
        <authorList>
            <person name="Sun S."/>
            <person name="Shen X."/>
            <person name="Li Y."/>
            <person name="Li Y."/>
            <person name="Wang S."/>
            <person name="Li R."/>
            <person name="Zhang H."/>
            <person name="Shen G."/>
            <person name="Guo B."/>
            <person name="Wei J."/>
            <person name="Xu J."/>
            <person name="St-Pierre B."/>
            <person name="Chen S."/>
            <person name="Sun C."/>
        </authorList>
    </citation>
    <scope>NUCLEOTIDE SEQUENCE [LARGE SCALE GENOMIC DNA]</scope>
</reference>